<keyword evidence="3" id="KW-1185">Reference proteome</keyword>
<dbReference type="InterPro" id="IPR050708">
    <property type="entry name" value="T6SS_VgrG/RHS"/>
</dbReference>
<dbReference type="PANTHER" id="PTHR32305:SF15">
    <property type="entry name" value="PROTEIN RHSA-RELATED"/>
    <property type="match status" value="1"/>
</dbReference>
<dbReference type="KEGG" id="sfol:H3H32_34020"/>
<dbReference type="RefSeq" id="WP_182460147.1">
    <property type="nucleotide sequence ID" value="NZ_CP059732.1"/>
</dbReference>
<dbReference type="Gene3D" id="2.180.10.10">
    <property type="entry name" value="RHS repeat-associated core"/>
    <property type="match status" value="1"/>
</dbReference>
<evidence type="ECO:0008006" key="4">
    <source>
        <dbReference type="Google" id="ProtNLM"/>
    </source>
</evidence>
<dbReference type="EMBL" id="CP059732">
    <property type="protein sequence ID" value="QMW02855.1"/>
    <property type="molecule type" value="Genomic_DNA"/>
</dbReference>
<feature type="region of interest" description="Disordered" evidence="1">
    <location>
        <begin position="145"/>
        <end position="164"/>
    </location>
</feature>
<name>A0A7G5GVG3_9BACT</name>
<dbReference type="InterPro" id="IPR022385">
    <property type="entry name" value="Rhs_assc_core"/>
</dbReference>
<sequence length="164" mass="18622">MSTSTGDVRDYTTYTRFLNSHFEQIPTPEGRVVPGDDDPARYEYFHVDHLGNIRAVYYDSLVAIQVGQWTDYDPWGLELSGLSKGANSNRLKYNSKESLAELGGGVLDYGARLYDATIGRWGVVDPLAEVNRRFSPFVYGNNNPVRMIDPDGRESQKYDRSERE</sequence>
<feature type="compositionally biased region" description="Basic and acidic residues" evidence="1">
    <location>
        <begin position="148"/>
        <end position="164"/>
    </location>
</feature>
<dbReference type="PANTHER" id="PTHR32305">
    <property type="match status" value="1"/>
</dbReference>
<reference evidence="2 3" key="1">
    <citation type="submission" date="2020-07" db="EMBL/GenBank/DDBJ databases">
        <title>Spirosoma foliorum sp. nov., isolated from the leaves on the Nejang mountain Korea, Republic of.</title>
        <authorList>
            <person name="Ho H."/>
            <person name="Lee Y.-J."/>
            <person name="Nurcahyanto D.-A."/>
            <person name="Kim S.-G."/>
        </authorList>
    </citation>
    <scope>NUCLEOTIDE SEQUENCE [LARGE SCALE GENOMIC DNA]</scope>
    <source>
        <strain evidence="2 3">PL0136</strain>
    </source>
</reference>
<accession>A0A7G5GVG3</accession>
<evidence type="ECO:0000256" key="1">
    <source>
        <dbReference type="SAM" id="MobiDB-lite"/>
    </source>
</evidence>
<protein>
    <recommendedName>
        <fullName evidence="4">RHS repeat-associated core domain-containing protein</fullName>
    </recommendedName>
</protein>
<proteinExistence type="predicted"/>
<evidence type="ECO:0000313" key="3">
    <source>
        <dbReference type="Proteomes" id="UP000515369"/>
    </source>
</evidence>
<dbReference type="Proteomes" id="UP000515369">
    <property type="component" value="Chromosome"/>
</dbReference>
<dbReference type="AlphaFoldDB" id="A0A7G5GVG3"/>
<dbReference type="NCBIfam" id="TIGR03696">
    <property type="entry name" value="Rhs_assc_core"/>
    <property type="match status" value="1"/>
</dbReference>
<evidence type="ECO:0000313" key="2">
    <source>
        <dbReference type="EMBL" id="QMW02855.1"/>
    </source>
</evidence>
<gene>
    <name evidence="2" type="ORF">H3H32_34020</name>
</gene>
<organism evidence="2 3">
    <name type="scientific">Spirosoma foliorum</name>
    <dbReference type="NCBI Taxonomy" id="2710596"/>
    <lineage>
        <taxon>Bacteria</taxon>
        <taxon>Pseudomonadati</taxon>
        <taxon>Bacteroidota</taxon>
        <taxon>Cytophagia</taxon>
        <taxon>Cytophagales</taxon>
        <taxon>Cytophagaceae</taxon>
        <taxon>Spirosoma</taxon>
    </lineage>
</organism>